<feature type="compositionally biased region" description="Low complexity" evidence="1">
    <location>
        <begin position="75"/>
        <end position="92"/>
    </location>
</feature>
<keyword evidence="3" id="KW-1185">Reference proteome</keyword>
<evidence type="ECO:0000256" key="1">
    <source>
        <dbReference type="SAM" id="MobiDB-lite"/>
    </source>
</evidence>
<dbReference type="InParanoid" id="A0A1M7I667"/>
<feature type="region of interest" description="Disordered" evidence="1">
    <location>
        <begin position="66"/>
        <end position="105"/>
    </location>
</feature>
<proteinExistence type="predicted"/>
<gene>
    <name evidence="2" type="ORF">SAMN05878437_2580</name>
</gene>
<evidence type="ECO:0000313" key="2">
    <source>
        <dbReference type="EMBL" id="SHM36306.1"/>
    </source>
</evidence>
<sequence length="105" mass="11818">MSNTALQDIQRALKIIRANIDKSNYDTKLAALELIIDSSKDVVNQARKARAPDVKKKTVVVPKEKKVKRIVPQFQKTPQPSKSEPKSKSTQPVRPRSPLSNQRDS</sequence>
<accession>A0A1M7I667</accession>
<dbReference type="STRING" id="29571.SAMN05878437_2580"/>
<dbReference type="AlphaFoldDB" id="A0A1M7I667"/>
<dbReference type="EMBL" id="LT670847">
    <property type="protein sequence ID" value="SHM36306.1"/>
    <property type="molecule type" value="Genomic_DNA"/>
</dbReference>
<name>A0A1M7I667_9GAMM</name>
<dbReference type="RefSeq" id="WP_154045267.1">
    <property type="nucleotide sequence ID" value="NZ_LT670847.1"/>
</dbReference>
<dbReference type="Proteomes" id="UP000190911">
    <property type="component" value="Chromosome I"/>
</dbReference>
<protein>
    <submittedName>
        <fullName evidence="2">Uncharacterized protein</fullName>
    </submittedName>
</protein>
<reference evidence="2 3" key="1">
    <citation type="submission" date="2016-11" db="EMBL/GenBank/DDBJ databases">
        <authorList>
            <person name="Jaros S."/>
            <person name="Januszkiewicz K."/>
            <person name="Wedrychowicz H."/>
        </authorList>
    </citation>
    <scope>NUCLEOTIDE SEQUENCE [LARGE SCALE GENOMIC DNA]</scope>
    <source>
        <strain evidence="2 3">ACAM 12</strain>
    </source>
</reference>
<organism evidence="2 3">
    <name type="scientific">Vreelandella subglaciescola</name>
    <dbReference type="NCBI Taxonomy" id="29571"/>
    <lineage>
        <taxon>Bacteria</taxon>
        <taxon>Pseudomonadati</taxon>
        <taxon>Pseudomonadota</taxon>
        <taxon>Gammaproteobacteria</taxon>
        <taxon>Oceanospirillales</taxon>
        <taxon>Halomonadaceae</taxon>
        <taxon>Vreelandella</taxon>
    </lineage>
</organism>
<evidence type="ECO:0000313" key="3">
    <source>
        <dbReference type="Proteomes" id="UP000190911"/>
    </source>
</evidence>